<reference evidence="1 2" key="2">
    <citation type="submission" date="2018-11" db="EMBL/GenBank/DDBJ databases">
        <authorList>
            <consortium name="Pathogen Informatics"/>
        </authorList>
    </citation>
    <scope>NUCLEOTIDE SEQUENCE [LARGE SCALE GENOMIC DNA]</scope>
    <source>
        <strain evidence="1 2">MHpl1</strain>
    </source>
</reference>
<protein>
    <submittedName>
        <fullName evidence="3">Mariner Mos1 transposase</fullName>
    </submittedName>
</protein>
<dbReference type="STRING" id="6290.A0A0N4WAK1"/>
<organism evidence="3">
    <name type="scientific">Haemonchus placei</name>
    <name type="common">Barber's pole worm</name>
    <dbReference type="NCBI Taxonomy" id="6290"/>
    <lineage>
        <taxon>Eukaryota</taxon>
        <taxon>Metazoa</taxon>
        <taxon>Ecdysozoa</taxon>
        <taxon>Nematoda</taxon>
        <taxon>Chromadorea</taxon>
        <taxon>Rhabditida</taxon>
        <taxon>Rhabditina</taxon>
        <taxon>Rhabditomorpha</taxon>
        <taxon>Strongyloidea</taxon>
        <taxon>Trichostrongylidae</taxon>
        <taxon>Haemonchus</taxon>
    </lineage>
</organism>
<dbReference type="EMBL" id="UZAF01016654">
    <property type="protein sequence ID" value="VDO31808.1"/>
    <property type="molecule type" value="Genomic_DNA"/>
</dbReference>
<dbReference type="PANTHER" id="PTHR46060">
    <property type="entry name" value="MARINER MOS1 TRANSPOSASE-LIKE PROTEIN"/>
    <property type="match status" value="1"/>
</dbReference>
<sequence length="111" mass="12875">MLDEECTVTAHVNISQLRNLKANPEATRPQQHKVYFQHDNARPHIARTTKTEVPNFGRTSLPHQPCSSDLDPTDYHFFPHLQRHLDGQEFQIRNDIKMALEQFSKGQLPAF</sequence>
<gene>
    <name evidence="1" type="ORF">HPLM_LOCUS7409</name>
</gene>
<reference evidence="3" key="1">
    <citation type="submission" date="2017-02" db="UniProtKB">
        <authorList>
            <consortium name="WormBaseParasite"/>
        </authorList>
    </citation>
    <scope>IDENTIFICATION</scope>
</reference>
<dbReference type="InterPro" id="IPR036397">
    <property type="entry name" value="RNaseH_sf"/>
</dbReference>
<dbReference type="Proteomes" id="UP000268014">
    <property type="component" value="Unassembled WGS sequence"/>
</dbReference>
<evidence type="ECO:0000313" key="1">
    <source>
        <dbReference type="EMBL" id="VDO31808.1"/>
    </source>
</evidence>
<accession>A0A0N4WAK1</accession>
<dbReference type="InterPro" id="IPR052709">
    <property type="entry name" value="Transposase-MT_Hybrid"/>
</dbReference>
<dbReference type="AlphaFoldDB" id="A0A0N4WAK1"/>
<dbReference type="OMA" id="TRWIRSK"/>
<dbReference type="PANTHER" id="PTHR46060:SF1">
    <property type="entry name" value="MARINER MOS1 TRANSPOSASE-LIKE PROTEIN"/>
    <property type="match status" value="1"/>
</dbReference>
<dbReference type="WBParaSite" id="HPLM_0000741701-mRNA-1">
    <property type="protein sequence ID" value="HPLM_0000741701-mRNA-1"/>
    <property type="gene ID" value="HPLM_0000741701"/>
</dbReference>
<evidence type="ECO:0000313" key="3">
    <source>
        <dbReference type="WBParaSite" id="HPLM_0000741701-mRNA-1"/>
    </source>
</evidence>
<evidence type="ECO:0000313" key="2">
    <source>
        <dbReference type="Proteomes" id="UP000268014"/>
    </source>
</evidence>
<dbReference type="OrthoDB" id="5875007at2759"/>
<dbReference type="Gene3D" id="3.30.420.10">
    <property type="entry name" value="Ribonuclease H-like superfamily/Ribonuclease H"/>
    <property type="match status" value="1"/>
</dbReference>
<keyword evidence="2" id="KW-1185">Reference proteome</keyword>
<name>A0A0N4WAK1_HAEPC</name>
<proteinExistence type="predicted"/>
<dbReference type="GO" id="GO:0003676">
    <property type="term" value="F:nucleic acid binding"/>
    <property type="evidence" value="ECO:0007669"/>
    <property type="project" value="InterPro"/>
</dbReference>